<feature type="compositionally biased region" description="Acidic residues" evidence="8">
    <location>
        <begin position="548"/>
        <end position="571"/>
    </location>
</feature>
<dbReference type="PANTHER" id="PTHR45865">
    <property type="entry name" value="E3 UBIQUITIN-PROTEIN LIGASE SHPRH FAMILY MEMBER"/>
    <property type="match status" value="1"/>
</dbReference>
<dbReference type="Proteomes" id="UP000308197">
    <property type="component" value="Unassembled WGS sequence"/>
</dbReference>
<dbReference type="Pfam" id="PF00176">
    <property type="entry name" value="SNF2-rel_dom"/>
    <property type="match status" value="1"/>
</dbReference>
<evidence type="ECO:0000256" key="7">
    <source>
        <dbReference type="PROSITE-ProRule" id="PRU00175"/>
    </source>
</evidence>
<dbReference type="InParanoid" id="A0A5C3NW17"/>
<proteinExistence type="predicted"/>
<dbReference type="GO" id="GO:0005524">
    <property type="term" value="F:ATP binding"/>
    <property type="evidence" value="ECO:0007669"/>
    <property type="project" value="InterPro"/>
</dbReference>
<keyword evidence="5" id="KW-0862">Zinc</keyword>
<dbReference type="InterPro" id="IPR001650">
    <property type="entry name" value="Helicase_C-like"/>
</dbReference>
<dbReference type="STRING" id="1314778.A0A5C3NW17"/>
<keyword evidence="3 7" id="KW-0863">Zinc-finger</keyword>
<dbReference type="PANTHER" id="PTHR45865:SF1">
    <property type="entry name" value="E3 UBIQUITIN-PROTEIN LIGASE SHPRH"/>
    <property type="match status" value="1"/>
</dbReference>
<evidence type="ECO:0000259" key="9">
    <source>
        <dbReference type="PROSITE" id="PS50089"/>
    </source>
</evidence>
<dbReference type="Gene3D" id="3.40.50.300">
    <property type="entry name" value="P-loop containing nucleotide triphosphate hydrolases"/>
    <property type="match status" value="2"/>
</dbReference>
<dbReference type="GO" id="GO:0005634">
    <property type="term" value="C:nucleus"/>
    <property type="evidence" value="ECO:0007669"/>
    <property type="project" value="TreeGrafter"/>
</dbReference>
<dbReference type="InterPro" id="IPR001841">
    <property type="entry name" value="Znf_RING"/>
</dbReference>
<feature type="region of interest" description="Disordered" evidence="8">
    <location>
        <begin position="1646"/>
        <end position="1683"/>
    </location>
</feature>
<feature type="domain" description="RING-type" evidence="9">
    <location>
        <begin position="1334"/>
        <end position="1374"/>
    </location>
</feature>
<keyword evidence="1" id="KW-0479">Metal-binding</keyword>
<evidence type="ECO:0000256" key="5">
    <source>
        <dbReference type="ARBA" id="ARBA00022833"/>
    </source>
</evidence>
<dbReference type="Gene3D" id="3.40.50.10810">
    <property type="entry name" value="Tandem AAA-ATPase domain"/>
    <property type="match status" value="2"/>
</dbReference>
<gene>
    <name evidence="10" type="ORF">K466DRAFT_667403</name>
</gene>
<dbReference type="InterPro" id="IPR027417">
    <property type="entry name" value="P-loop_NTPase"/>
</dbReference>
<keyword evidence="2" id="KW-0547">Nucleotide-binding</keyword>
<accession>A0A5C3NW17</accession>
<dbReference type="SUPFAM" id="SSF57850">
    <property type="entry name" value="RING/U-box"/>
    <property type="match status" value="1"/>
</dbReference>
<dbReference type="GO" id="GO:0008270">
    <property type="term" value="F:zinc ion binding"/>
    <property type="evidence" value="ECO:0007669"/>
    <property type="project" value="UniProtKB-KW"/>
</dbReference>
<reference evidence="10 11" key="1">
    <citation type="journal article" date="2019" name="Nat. Ecol. Evol.">
        <title>Megaphylogeny resolves global patterns of mushroom evolution.</title>
        <authorList>
            <person name="Varga T."/>
            <person name="Krizsan K."/>
            <person name="Foldi C."/>
            <person name="Dima B."/>
            <person name="Sanchez-Garcia M."/>
            <person name="Sanchez-Ramirez S."/>
            <person name="Szollosi G.J."/>
            <person name="Szarkandi J.G."/>
            <person name="Papp V."/>
            <person name="Albert L."/>
            <person name="Andreopoulos W."/>
            <person name="Angelini C."/>
            <person name="Antonin V."/>
            <person name="Barry K.W."/>
            <person name="Bougher N.L."/>
            <person name="Buchanan P."/>
            <person name="Buyck B."/>
            <person name="Bense V."/>
            <person name="Catcheside P."/>
            <person name="Chovatia M."/>
            <person name="Cooper J."/>
            <person name="Damon W."/>
            <person name="Desjardin D."/>
            <person name="Finy P."/>
            <person name="Geml J."/>
            <person name="Haridas S."/>
            <person name="Hughes K."/>
            <person name="Justo A."/>
            <person name="Karasinski D."/>
            <person name="Kautmanova I."/>
            <person name="Kiss B."/>
            <person name="Kocsube S."/>
            <person name="Kotiranta H."/>
            <person name="LaButti K.M."/>
            <person name="Lechner B.E."/>
            <person name="Liimatainen K."/>
            <person name="Lipzen A."/>
            <person name="Lukacs Z."/>
            <person name="Mihaltcheva S."/>
            <person name="Morgado L.N."/>
            <person name="Niskanen T."/>
            <person name="Noordeloos M.E."/>
            <person name="Ohm R.A."/>
            <person name="Ortiz-Santana B."/>
            <person name="Ovrebo C."/>
            <person name="Racz N."/>
            <person name="Riley R."/>
            <person name="Savchenko A."/>
            <person name="Shiryaev A."/>
            <person name="Soop K."/>
            <person name="Spirin V."/>
            <person name="Szebenyi C."/>
            <person name="Tomsovsky M."/>
            <person name="Tulloss R.E."/>
            <person name="Uehling J."/>
            <person name="Grigoriev I.V."/>
            <person name="Vagvolgyi C."/>
            <person name="Papp T."/>
            <person name="Martin F.M."/>
            <person name="Miettinen O."/>
            <person name="Hibbett D.S."/>
            <person name="Nagy L.G."/>
        </authorList>
    </citation>
    <scope>NUCLEOTIDE SEQUENCE [LARGE SCALE GENOMIC DNA]</scope>
    <source>
        <strain evidence="10 11">HHB13444</strain>
    </source>
</reference>
<keyword evidence="4" id="KW-0378">Hydrolase</keyword>
<dbReference type="GO" id="GO:0006974">
    <property type="term" value="P:DNA damage response"/>
    <property type="evidence" value="ECO:0007669"/>
    <property type="project" value="TreeGrafter"/>
</dbReference>
<dbReference type="SUPFAM" id="SSF52540">
    <property type="entry name" value="P-loop containing nucleoside triphosphate hydrolases"/>
    <property type="match status" value="2"/>
</dbReference>
<protein>
    <recommendedName>
        <fullName evidence="9">RING-type domain-containing protein</fullName>
    </recommendedName>
</protein>
<evidence type="ECO:0000256" key="1">
    <source>
        <dbReference type="ARBA" id="ARBA00022723"/>
    </source>
</evidence>
<feature type="compositionally biased region" description="Basic residues" evidence="8">
    <location>
        <begin position="519"/>
        <end position="543"/>
    </location>
</feature>
<feature type="compositionally biased region" description="Basic and acidic residues" evidence="8">
    <location>
        <begin position="941"/>
        <end position="952"/>
    </location>
</feature>
<dbReference type="GO" id="GO:0016787">
    <property type="term" value="F:hydrolase activity"/>
    <property type="evidence" value="ECO:0007669"/>
    <property type="project" value="UniProtKB-KW"/>
</dbReference>
<dbReference type="SMART" id="SM00487">
    <property type="entry name" value="DEXDc"/>
    <property type="match status" value="1"/>
</dbReference>
<feature type="region of interest" description="Disordered" evidence="8">
    <location>
        <begin position="517"/>
        <end position="571"/>
    </location>
</feature>
<dbReference type="InterPro" id="IPR059033">
    <property type="entry name" value="C144_05_dom"/>
</dbReference>
<evidence type="ECO:0000313" key="11">
    <source>
        <dbReference type="Proteomes" id="UP000308197"/>
    </source>
</evidence>
<feature type="compositionally biased region" description="Basic and acidic residues" evidence="8">
    <location>
        <begin position="909"/>
        <end position="928"/>
    </location>
</feature>
<dbReference type="Gene3D" id="3.30.40.10">
    <property type="entry name" value="Zinc/RING finger domain, C3HC4 (zinc finger)"/>
    <property type="match status" value="1"/>
</dbReference>
<dbReference type="GO" id="GO:0061630">
    <property type="term" value="F:ubiquitin protein ligase activity"/>
    <property type="evidence" value="ECO:0007669"/>
    <property type="project" value="TreeGrafter"/>
</dbReference>
<keyword evidence="6" id="KW-0067">ATP-binding</keyword>
<feature type="region of interest" description="Disordered" evidence="8">
    <location>
        <begin position="892"/>
        <end position="957"/>
    </location>
</feature>
<evidence type="ECO:0000256" key="6">
    <source>
        <dbReference type="ARBA" id="ARBA00022840"/>
    </source>
</evidence>
<dbReference type="InterPro" id="IPR038718">
    <property type="entry name" value="SNF2-like_sf"/>
</dbReference>
<evidence type="ECO:0000256" key="8">
    <source>
        <dbReference type="SAM" id="MobiDB-lite"/>
    </source>
</evidence>
<dbReference type="FunCoup" id="A0A5C3NW17">
    <property type="interactions" value="425"/>
</dbReference>
<dbReference type="InterPro" id="IPR013083">
    <property type="entry name" value="Znf_RING/FYVE/PHD"/>
</dbReference>
<evidence type="ECO:0000256" key="2">
    <source>
        <dbReference type="ARBA" id="ARBA00022741"/>
    </source>
</evidence>
<dbReference type="InterPro" id="IPR049730">
    <property type="entry name" value="SNF2/RAD54-like_C"/>
</dbReference>
<dbReference type="Pfam" id="PF26021">
    <property type="entry name" value="Ferritin_C144_05"/>
    <property type="match status" value="1"/>
</dbReference>
<keyword evidence="11" id="KW-1185">Reference proteome</keyword>
<dbReference type="CDD" id="cd18793">
    <property type="entry name" value="SF2_C_SNF"/>
    <property type="match status" value="1"/>
</dbReference>
<name>A0A5C3NW17_9APHY</name>
<organism evidence="10 11">
    <name type="scientific">Polyporus arcularius HHB13444</name>
    <dbReference type="NCBI Taxonomy" id="1314778"/>
    <lineage>
        <taxon>Eukaryota</taxon>
        <taxon>Fungi</taxon>
        <taxon>Dikarya</taxon>
        <taxon>Basidiomycota</taxon>
        <taxon>Agaricomycotina</taxon>
        <taxon>Agaricomycetes</taxon>
        <taxon>Polyporales</taxon>
        <taxon>Polyporaceae</taxon>
        <taxon>Polyporus</taxon>
    </lineage>
</organism>
<dbReference type="InterPro" id="IPR017907">
    <property type="entry name" value="Znf_RING_CS"/>
</dbReference>
<dbReference type="PROSITE" id="PS00518">
    <property type="entry name" value="ZF_RING_1"/>
    <property type="match status" value="1"/>
</dbReference>
<evidence type="ECO:0000256" key="4">
    <source>
        <dbReference type="ARBA" id="ARBA00022801"/>
    </source>
</evidence>
<feature type="region of interest" description="Disordered" evidence="8">
    <location>
        <begin position="43"/>
        <end position="81"/>
    </location>
</feature>
<feature type="compositionally biased region" description="Acidic residues" evidence="8">
    <location>
        <begin position="929"/>
        <end position="940"/>
    </location>
</feature>
<dbReference type="PROSITE" id="PS50089">
    <property type="entry name" value="ZF_RING_2"/>
    <property type="match status" value="1"/>
</dbReference>
<feature type="compositionally biased region" description="Basic and acidic residues" evidence="8">
    <location>
        <begin position="69"/>
        <end position="79"/>
    </location>
</feature>
<dbReference type="InterPro" id="IPR052583">
    <property type="entry name" value="ATP-helicase/E3_Ub-Ligase"/>
</dbReference>
<dbReference type="EMBL" id="ML211674">
    <property type="protein sequence ID" value="TFK80979.1"/>
    <property type="molecule type" value="Genomic_DNA"/>
</dbReference>
<feature type="compositionally biased region" description="Basic residues" evidence="8">
    <location>
        <begin position="51"/>
        <end position="68"/>
    </location>
</feature>
<sequence>MLAEESDHTECLRLLPERFSDNQEGQPRLSCAKLLALLRERTGFDPAAPGKGKRTRAAKKQSRVASNKRSHDSDSESGTRKRVKVSVDDAISISDTEEERLFHAYQRVFRIRYTTATTGCRSSDSVSDEVAQTLGWVEHERALQEWLTAYAATVEDSHVVDMGLVTVDDFSRPPVYVCDRDDLSELAKLPELRHTFPLGEYDINQRGRPMRDPLQAFQILTNGGRARMGVHLYLILSTAQSADVMPFVLRVQVDCSFACPKIFEPVAAPSKASSENTRVAEVQEAQRRILLHLFPSQSPVPESFQGHTDIPFLFSVLRPAPALPSPEAYDALQPESLLPTLLPFQRRTVAWMMGREGKTVTANGDIIPISDIDLASRPLPLFWDEFPVSPEETWYVNRLRGVISTKRPTGQDDEWDEDAPGGIVAEEPGLGKTLECISTIMMNPAPDRSPINKRWDRDAQIDVREIKTTLIVTPPSLAPQWADELAVHAPSLKVLMYDGWQKVPVPISERDVAIEREKRQKQKAKPKAKVKRPGRAVKGRKKARADDADMDVDEDDGDDDSTQTGDEDEKEEEILDWCAYVNTFDVCITTYNVLQQDLGVARPPPTRPRRAFVKYSTVNRSRSPLIMCEWYRVIMDEVQMVGGGKTEEMVSLIPRLSSFAVSGTPARSAVADLIHVLRFLRVSSVTDVPRAWLRLQLPGYVHEFTQLFHRYAVRTMKASVKDELTIPPQTRYLVPIELGRVERHMYDQTLDAALLDLGLDARGVAATENWEADVAKLRYWLRRLRGLCTHPQVGELAVNAIDKLHKPGVLKSMAEVLEAMREQNWRNYMDDRKSRVSNMTTLAQLIQQEDGNRNRYRQALDLLVEGEQEADKLLADLKEALAEHVKEGERLKAEFRASRRHGSSAAQSDRSKEDRSVDKGKDRARDESEASDLDLEEDEEGIPKNRAGDAHRAKGTSLHQRLREARIVLHKIKFLQGDVYHVLGKSYEESESEAYAAAEELRRQLLKGTEEAAEKAMTYLDHDSVVKSLKEADLYVKVPYLGKGGIKSDHLMQEGDELIEGLLNQQSTLLWEWRQKLIALLTQPLASNGDGADGQEYSRSLDTQGEAEAYLQAYAALLADRRETLTAERTLLAAHDVREVKARKMNAAQKKRAELRGELEFEEEPIVLDKLDDQEMRPEHQVMVKDLHDARKALLENFDLGRAVKSIMVDLNNVAVSIQKKDDPEKALAQDAVAKLRSLIAGQSKLIERLHNDLAHLRRAFNERIAYFRQLQEISDTVAEAEWEGTLADALHNLRQQQADLETKINAARARLRYMDNLSKSHEEGSLDEDDKTCILCKCDFVRGYITHCAHVYCEACMKSWITRPEGKACPVCRVPINIDQLQRFTVDSKPGEAAKPPPKILRNNEVMPVSRRDIQYNIISPDVMQDIQAMECLGSYGSKIETLVRHLLYLDVTDSGSKSIIFSAWADSLLIIQHALKANGISCLRIDQNTGRQNAAKKFRTDPTIRVLLLHGERENAGLNVTCASRVFLVESVVHHAFEVQAIARIDRMGQTRPTEVYCYYAEDSVERNILDLAAKQGLSLYTRENASGHLNVTPFAADSDKKQVDAPTKKVQKGDFVYKTDDMLAIFFPHMFEDVEYLLPPEEMGTQLSEGDGRTVYQQGQGGATGSGVQENAVAGPSRLR</sequence>
<evidence type="ECO:0000313" key="10">
    <source>
        <dbReference type="EMBL" id="TFK80979.1"/>
    </source>
</evidence>
<evidence type="ECO:0000256" key="3">
    <source>
        <dbReference type="ARBA" id="ARBA00022771"/>
    </source>
</evidence>
<dbReference type="GO" id="GO:0000209">
    <property type="term" value="P:protein polyubiquitination"/>
    <property type="evidence" value="ECO:0007669"/>
    <property type="project" value="TreeGrafter"/>
</dbReference>
<dbReference type="Pfam" id="PF00271">
    <property type="entry name" value="Helicase_C"/>
    <property type="match status" value="1"/>
</dbReference>
<dbReference type="InterPro" id="IPR014001">
    <property type="entry name" value="Helicase_ATP-bd"/>
</dbReference>
<dbReference type="InterPro" id="IPR000330">
    <property type="entry name" value="SNF2_N"/>
</dbReference>